<dbReference type="PROSITE" id="PS50943">
    <property type="entry name" value="HTH_CROC1"/>
    <property type="match status" value="1"/>
</dbReference>
<keyword evidence="2" id="KW-1185">Reference proteome</keyword>
<evidence type="ECO:0000313" key="1">
    <source>
        <dbReference type="EMBL" id="RHK48830.1"/>
    </source>
</evidence>
<dbReference type="AlphaFoldDB" id="A0A3C0CE25"/>
<dbReference type="RefSeq" id="WP_118355738.1">
    <property type="nucleotide sequence ID" value="NZ_CALLOM010000067.1"/>
</dbReference>
<evidence type="ECO:0000313" key="2">
    <source>
        <dbReference type="Proteomes" id="UP000286598"/>
    </source>
</evidence>
<dbReference type="EMBL" id="QRNO01000054">
    <property type="protein sequence ID" value="RHK48830.1"/>
    <property type="molecule type" value="Genomic_DNA"/>
</dbReference>
<protein>
    <submittedName>
        <fullName evidence="1">XRE family transcriptional regulator</fullName>
    </submittedName>
</protein>
<sequence length="108" mass="12149">MEEMKLTSFEEFQDKNFGKIGTPERDAFEKKVDDAIQAYRIGEAIKQARKANNLTQEQLGEKIGVQKAQISRLERGHGITFATMARIFKAMNIPACLDMGSIGKVALW</sequence>
<dbReference type="InterPro" id="IPR010982">
    <property type="entry name" value="Lambda_DNA-bd_dom_sf"/>
</dbReference>
<dbReference type="Pfam" id="PF01381">
    <property type="entry name" value="HTH_3"/>
    <property type="match status" value="1"/>
</dbReference>
<comment type="caution">
    <text evidence="1">The sequence shown here is derived from an EMBL/GenBank/DDBJ whole genome shotgun (WGS) entry which is preliminary data.</text>
</comment>
<dbReference type="Proteomes" id="UP000286598">
    <property type="component" value="Unassembled WGS sequence"/>
</dbReference>
<gene>
    <name evidence="1" type="ORF">DW060_09885</name>
</gene>
<dbReference type="SUPFAM" id="SSF47413">
    <property type="entry name" value="lambda repressor-like DNA-binding domains"/>
    <property type="match status" value="1"/>
</dbReference>
<accession>A0A3C0CE25</accession>
<dbReference type="CDD" id="cd00093">
    <property type="entry name" value="HTH_XRE"/>
    <property type="match status" value="1"/>
</dbReference>
<name>A0A3C0CE25_9BACT</name>
<dbReference type="GO" id="GO:0003677">
    <property type="term" value="F:DNA binding"/>
    <property type="evidence" value="ECO:0007669"/>
    <property type="project" value="InterPro"/>
</dbReference>
<dbReference type="SMART" id="SM00530">
    <property type="entry name" value="HTH_XRE"/>
    <property type="match status" value="1"/>
</dbReference>
<reference evidence="1 2" key="1">
    <citation type="submission" date="2018-08" db="EMBL/GenBank/DDBJ databases">
        <title>A genome reference for cultivated species of the human gut microbiota.</title>
        <authorList>
            <person name="Zou Y."/>
            <person name="Xue W."/>
            <person name="Luo G."/>
        </authorList>
    </citation>
    <scope>NUCLEOTIDE SEQUENCE [LARGE SCALE GENOMIC DNA]</scope>
    <source>
        <strain evidence="1 2">AF42-9</strain>
    </source>
</reference>
<dbReference type="OrthoDB" id="1041855at2"/>
<organism evidence="1 2">
    <name type="scientific">Leyella stercorea</name>
    <dbReference type="NCBI Taxonomy" id="363265"/>
    <lineage>
        <taxon>Bacteria</taxon>
        <taxon>Pseudomonadati</taxon>
        <taxon>Bacteroidota</taxon>
        <taxon>Bacteroidia</taxon>
        <taxon>Bacteroidales</taxon>
        <taxon>Prevotellaceae</taxon>
        <taxon>Leyella</taxon>
    </lineage>
</organism>
<proteinExistence type="predicted"/>
<dbReference type="InterPro" id="IPR001387">
    <property type="entry name" value="Cro/C1-type_HTH"/>
</dbReference>
<dbReference type="Gene3D" id="1.10.260.40">
    <property type="entry name" value="lambda repressor-like DNA-binding domains"/>
    <property type="match status" value="1"/>
</dbReference>